<sequence>MNSARYSRQTILPEMGTEGQMRLAAARLLVVGAGGLGCPALQYLAAAGVGTIGIIDHDRVDISNLQRQILFATADAGKPKAQTARARLQDLNPDITLHAFDTELNDRNAQEIFSAYDIVLDCTDNFPAKFLINDMAVKLGKPVVYGAIQGFEGQVAIFDAAHGPCYRCLHPQPPRGLVLNCAEAGVIGALAGMIGAMQAMEAIKLIVGHESFSPLKGKLFLMDVKTMDTQTIIIPKNHDCAICSRPQAEIVPQYASPVCFSAEVRDIEIAALGALQECLMIDVREQEEWDQGHIPDALHLALSILHHDPEVFSPYRHRTCVLYCQRGARSRKAAEILLRAGFSDLYSLKGGYDAWSSAKA</sequence>
<dbReference type="SUPFAM" id="SSF69572">
    <property type="entry name" value="Activating enzymes of the ubiquitin-like proteins"/>
    <property type="match status" value="1"/>
</dbReference>
<gene>
    <name evidence="14" type="ORF">HYS17_05965</name>
</gene>
<dbReference type="GO" id="GO:0061605">
    <property type="term" value="F:molybdopterin-synthase adenylyltransferase activity"/>
    <property type="evidence" value="ECO:0007669"/>
    <property type="project" value="UniProtKB-EC"/>
</dbReference>
<protein>
    <recommendedName>
        <fullName evidence="9">Molybdopterin-synthase adenylyltransferase</fullName>
        <ecNumber evidence="8">2.7.7.80</ecNumber>
    </recommendedName>
    <alternativeName>
        <fullName evidence="12">MoaD protein adenylase</fullName>
    </alternativeName>
    <alternativeName>
        <fullName evidence="10">Molybdopterin-converting factor subunit 1 adenylase</fullName>
    </alternativeName>
    <alternativeName>
        <fullName evidence="11">Sulfur carrier protein MoaD adenylyltransferase</fullName>
    </alternativeName>
</protein>
<keyword evidence="4" id="KW-0067">ATP-binding</keyword>
<dbReference type="InterPro" id="IPR001763">
    <property type="entry name" value="Rhodanese-like_dom"/>
</dbReference>
<evidence type="ECO:0000256" key="8">
    <source>
        <dbReference type="ARBA" id="ARBA00066884"/>
    </source>
</evidence>
<dbReference type="NCBIfam" id="NF004281">
    <property type="entry name" value="PRK05690.1"/>
    <property type="match status" value="1"/>
</dbReference>
<evidence type="ECO:0000256" key="2">
    <source>
        <dbReference type="ARBA" id="ARBA00022679"/>
    </source>
</evidence>
<evidence type="ECO:0000256" key="1">
    <source>
        <dbReference type="ARBA" id="ARBA00009919"/>
    </source>
</evidence>
<evidence type="ECO:0000256" key="5">
    <source>
        <dbReference type="ARBA" id="ARBA00052218"/>
    </source>
</evidence>
<dbReference type="GO" id="GO:0008146">
    <property type="term" value="F:sulfotransferase activity"/>
    <property type="evidence" value="ECO:0007669"/>
    <property type="project" value="TreeGrafter"/>
</dbReference>
<evidence type="ECO:0000256" key="10">
    <source>
        <dbReference type="ARBA" id="ARBA00075110"/>
    </source>
</evidence>
<evidence type="ECO:0000256" key="9">
    <source>
        <dbReference type="ARBA" id="ARBA00073635"/>
    </source>
</evidence>
<dbReference type="AlphaFoldDB" id="A0A7T5R4E1"/>
<dbReference type="CDD" id="cd00158">
    <property type="entry name" value="RHOD"/>
    <property type="match status" value="1"/>
</dbReference>
<evidence type="ECO:0000256" key="7">
    <source>
        <dbReference type="ARBA" id="ARBA00063809"/>
    </source>
</evidence>
<dbReference type="EMBL" id="CP066681">
    <property type="protein sequence ID" value="QQG37304.1"/>
    <property type="molecule type" value="Genomic_DNA"/>
</dbReference>
<dbReference type="SMART" id="SM00450">
    <property type="entry name" value="RHOD"/>
    <property type="match status" value="1"/>
</dbReference>
<feature type="domain" description="Rhodanese" evidence="13">
    <location>
        <begin position="274"/>
        <end position="360"/>
    </location>
</feature>
<proteinExistence type="inferred from homology"/>
<dbReference type="GO" id="GO:0004792">
    <property type="term" value="F:thiosulfate-cyanide sulfurtransferase activity"/>
    <property type="evidence" value="ECO:0007669"/>
    <property type="project" value="TreeGrafter"/>
</dbReference>
<evidence type="ECO:0000313" key="15">
    <source>
        <dbReference type="Proteomes" id="UP000595362"/>
    </source>
</evidence>
<comment type="subunit">
    <text evidence="7">Homodimer. Forms a stable heterotetrameric complex of 2 MoeB and 2 MoaD during adenylation of MoaD.</text>
</comment>
<dbReference type="PANTHER" id="PTHR10953">
    <property type="entry name" value="UBIQUITIN-ACTIVATING ENZYME E1"/>
    <property type="match status" value="1"/>
</dbReference>
<dbReference type="PANTHER" id="PTHR10953:SF102">
    <property type="entry name" value="ADENYLYLTRANSFERASE AND SULFURTRANSFERASE MOCS3"/>
    <property type="match status" value="1"/>
</dbReference>
<reference evidence="14 15" key="1">
    <citation type="submission" date="2020-07" db="EMBL/GenBank/DDBJ databases">
        <title>Huge and variable diversity of episymbiotic CPR bacteria and DPANN archaea in groundwater ecosystems.</title>
        <authorList>
            <person name="He C.Y."/>
            <person name="Keren R."/>
            <person name="Whittaker M."/>
            <person name="Farag I.F."/>
            <person name="Doudna J."/>
            <person name="Cate J.H.D."/>
            <person name="Banfield J.F."/>
        </authorList>
    </citation>
    <scope>NUCLEOTIDE SEQUENCE [LARGE SCALE GENOMIC DNA]</scope>
    <source>
        <strain evidence="14">NC_groundwater_70_Ag_B-0.1um_54_66</strain>
    </source>
</reference>
<comment type="function">
    <text evidence="6">Catalyzes the adenylation by ATP of the carboxyl group of the C-terminal glycine of sulfur carrier protein MoaD.</text>
</comment>
<dbReference type="Pfam" id="PF00899">
    <property type="entry name" value="ThiF"/>
    <property type="match status" value="1"/>
</dbReference>
<dbReference type="InterPro" id="IPR000594">
    <property type="entry name" value="ThiF_NAD_FAD-bd"/>
</dbReference>
<evidence type="ECO:0000313" key="14">
    <source>
        <dbReference type="EMBL" id="QQG37304.1"/>
    </source>
</evidence>
<keyword evidence="2" id="KW-0808">Transferase</keyword>
<dbReference type="GO" id="GO:0005524">
    <property type="term" value="F:ATP binding"/>
    <property type="evidence" value="ECO:0007669"/>
    <property type="project" value="UniProtKB-KW"/>
</dbReference>
<organism evidence="14 15">
    <name type="scientific">Micavibrio aeruginosavorus</name>
    <dbReference type="NCBI Taxonomy" id="349221"/>
    <lineage>
        <taxon>Bacteria</taxon>
        <taxon>Pseudomonadati</taxon>
        <taxon>Bdellovibrionota</taxon>
        <taxon>Bdellovibrionia</taxon>
        <taxon>Bdellovibrionales</taxon>
        <taxon>Pseudobdellovibrionaceae</taxon>
        <taxon>Micavibrio</taxon>
    </lineage>
</organism>
<evidence type="ECO:0000256" key="4">
    <source>
        <dbReference type="ARBA" id="ARBA00022840"/>
    </source>
</evidence>
<dbReference type="InterPro" id="IPR035985">
    <property type="entry name" value="Ubiquitin-activating_enz"/>
</dbReference>
<evidence type="ECO:0000256" key="11">
    <source>
        <dbReference type="ARBA" id="ARBA00075328"/>
    </source>
</evidence>
<dbReference type="FunFam" id="3.40.50.720:FF:000033">
    <property type="entry name" value="Adenylyltransferase and sulfurtransferase MOCS3"/>
    <property type="match status" value="1"/>
</dbReference>
<evidence type="ECO:0000259" key="13">
    <source>
        <dbReference type="PROSITE" id="PS50206"/>
    </source>
</evidence>
<dbReference type="EC" id="2.7.7.80" evidence="8"/>
<dbReference type="Gene3D" id="3.40.250.10">
    <property type="entry name" value="Rhodanese-like domain"/>
    <property type="match status" value="1"/>
</dbReference>
<dbReference type="Gene3D" id="3.40.50.720">
    <property type="entry name" value="NAD(P)-binding Rossmann-like Domain"/>
    <property type="match status" value="1"/>
</dbReference>
<dbReference type="InterPro" id="IPR036873">
    <property type="entry name" value="Rhodanese-like_dom_sf"/>
</dbReference>
<keyword evidence="3" id="KW-0547">Nucleotide-binding</keyword>
<dbReference type="CDD" id="cd00757">
    <property type="entry name" value="ThiF_MoeB_HesA_family"/>
    <property type="match status" value="1"/>
</dbReference>
<comment type="catalytic activity">
    <reaction evidence="5">
        <text>[molybdopterin-synthase sulfur-carrier protein]-C-terminal Gly-Gly + ATP + H(+) = [molybdopterin-synthase sulfur-carrier protein]-C-terminal Gly-Gly-AMP + diphosphate</text>
        <dbReference type="Rhea" id="RHEA:43616"/>
        <dbReference type="Rhea" id="RHEA-COMP:12159"/>
        <dbReference type="Rhea" id="RHEA-COMP:12202"/>
        <dbReference type="ChEBI" id="CHEBI:15378"/>
        <dbReference type="ChEBI" id="CHEBI:30616"/>
        <dbReference type="ChEBI" id="CHEBI:33019"/>
        <dbReference type="ChEBI" id="CHEBI:90618"/>
        <dbReference type="ChEBI" id="CHEBI:90778"/>
        <dbReference type="EC" id="2.7.7.80"/>
    </reaction>
</comment>
<dbReference type="InterPro" id="IPR045886">
    <property type="entry name" value="ThiF/MoeB/HesA"/>
</dbReference>
<evidence type="ECO:0000256" key="12">
    <source>
        <dbReference type="ARBA" id="ARBA00078531"/>
    </source>
</evidence>
<comment type="similarity">
    <text evidence="1">Belongs to the HesA/MoeB/ThiF family.</text>
</comment>
<accession>A0A7T5R4E1</accession>
<name>A0A7T5R4E1_9BACT</name>
<evidence type="ECO:0000256" key="3">
    <source>
        <dbReference type="ARBA" id="ARBA00022741"/>
    </source>
</evidence>
<dbReference type="GO" id="GO:0005829">
    <property type="term" value="C:cytosol"/>
    <property type="evidence" value="ECO:0007669"/>
    <property type="project" value="TreeGrafter"/>
</dbReference>
<dbReference type="GO" id="GO:0008641">
    <property type="term" value="F:ubiquitin-like modifier activating enzyme activity"/>
    <property type="evidence" value="ECO:0007669"/>
    <property type="project" value="InterPro"/>
</dbReference>
<dbReference type="Proteomes" id="UP000595362">
    <property type="component" value="Chromosome"/>
</dbReference>
<dbReference type="PROSITE" id="PS50206">
    <property type="entry name" value="RHODANESE_3"/>
    <property type="match status" value="1"/>
</dbReference>
<dbReference type="Pfam" id="PF00581">
    <property type="entry name" value="Rhodanese"/>
    <property type="match status" value="1"/>
</dbReference>
<evidence type="ECO:0000256" key="6">
    <source>
        <dbReference type="ARBA" id="ARBA00055169"/>
    </source>
</evidence>